<evidence type="ECO:0000313" key="3">
    <source>
        <dbReference type="EMBL" id="AHH93626.1"/>
    </source>
</evidence>
<feature type="chain" id="PRO_5038638671" description="Secreted protein" evidence="2">
    <location>
        <begin position="20"/>
        <end position="201"/>
    </location>
</feature>
<accession>W5VZE3</accession>
<evidence type="ECO:0008006" key="5">
    <source>
        <dbReference type="Google" id="ProtNLM"/>
    </source>
</evidence>
<dbReference type="OrthoDB" id="3697076at2"/>
<dbReference type="InterPro" id="IPR024520">
    <property type="entry name" value="DUF3558"/>
</dbReference>
<gene>
    <name evidence="3" type="ORF">KALB_249</name>
</gene>
<sequence length="201" mass="20772">MRISRLTIVCIGLTAVALTGCSTQQPGTPDGKPTTGSTTATSGSTSVTNPLNTSKILDSPCEGLTDAQLAPYQGAVGSKQKGSGANSRVTCTWFAADVKKPAIFLNIFPKLGGQAGMENAGKSFPYFKKADPIQGYFTTHLSQGADGPQTGDCQTDIAANDQVVLEVRGQTTTATDPNYTDMCKATDALMTALIGNLKNGG</sequence>
<proteinExistence type="predicted"/>
<dbReference type="STRING" id="1449976.KALB_249"/>
<feature type="region of interest" description="Disordered" evidence="1">
    <location>
        <begin position="22"/>
        <end position="52"/>
    </location>
</feature>
<keyword evidence="4" id="KW-1185">Reference proteome</keyword>
<dbReference type="EMBL" id="CP007155">
    <property type="protein sequence ID" value="AHH93626.1"/>
    <property type="molecule type" value="Genomic_DNA"/>
</dbReference>
<protein>
    <recommendedName>
        <fullName evidence="5">Secreted protein</fullName>
    </recommendedName>
</protein>
<dbReference type="HOGENOM" id="CLU_1358937_0_0_11"/>
<evidence type="ECO:0000313" key="4">
    <source>
        <dbReference type="Proteomes" id="UP000019225"/>
    </source>
</evidence>
<feature type="compositionally biased region" description="Low complexity" evidence="1">
    <location>
        <begin position="34"/>
        <end position="48"/>
    </location>
</feature>
<evidence type="ECO:0000256" key="2">
    <source>
        <dbReference type="SAM" id="SignalP"/>
    </source>
</evidence>
<dbReference type="PROSITE" id="PS51257">
    <property type="entry name" value="PROKAR_LIPOPROTEIN"/>
    <property type="match status" value="1"/>
</dbReference>
<dbReference type="AlphaFoldDB" id="W5VZE3"/>
<dbReference type="KEGG" id="kal:KALB_249"/>
<feature type="signal peptide" evidence="2">
    <location>
        <begin position="1"/>
        <end position="19"/>
    </location>
</feature>
<evidence type="ECO:0000256" key="1">
    <source>
        <dbReference type="SAM" id="MobiDB-lite"/>
    </source>
</evidence>
<dbReference type="Proteomes" id="UP000019225">
    <property type="component" value="Chromosome"/>
</dbReference>
<keyword evidence="2" id="KW-0732">Signal</keyword>
<name>W5VZE3_9PSEU</name>
<dbReference type="Pfam" id="PF12079">
    <property type="entry name" value="DUF3558"/>
    <property type="match status" value="1"/>
</dbReference>
<organism evidence="3 4">
    <name type="scientific">Kutzneria albida DSM 43870</name>
    <dbReference type="NCBI Taxonomy" id="1449976"/>
    <lineage>
        <taxon>Bacteria</taxon>
        <taxon>Bacillati</taxon>
        <taxon>Actinomycetota</taxon>
        <taxon>Actinomycetes</taxon>
        <taxon>Pseudonocardiales</taxon>
        <taxon>Pseudonocardiaceae</taxon>
        <taxon>Kutzneria</taxon>
    </lineage>
</organism>
<dbReference type="RefSeq" id="WP_025353912.1">
    <property type="nucleotide sequence ID" value="NZ_CP007155.1"/>
</dbReference>
<reference evidence="3 4" key="1">
    <citation type="journal article" date="2014" name="BMC Genomics">
        <title>Complete genome sequence of producer of the glycopeptide antibiotic Aculeximycin Kutzneria albida DSM 43870T, a representative of minor genus of Pseudonocardiaceae.</title>
        <authorList>
            <person name="Rebets Y."/>
            <person name="Tokovenko B."/>
            <person name="Lushchyk I."/>
            <person name="Ruckert C."/>
            <person name="Zaburannyi N."/>
            <person name="Bechthold A."/>
            <person name="Kalinowski J."/>
            <person name="Luzhetskyy A."/>
        </authorList>
    </citation>
    <scope>NUCLEOTIDE SEQUENCE [LARGE SCALE GENOMIC DNA]</scope>
    <source>
        <strain evidence="3">DSM 43870</strain>
    </source>
</reference>